<protein>
    <submittedName>
        <fullName evidence="1">Uncharacterized protein</fullName>
    </submittedName>
</protein>
<evidence type="ECO:0000313" key="2">
    <source>
        <dbReference type="Proteomes" id="UP000002059"/>
    </source>
</evidence>
<dbReference type="GeneID" id="26970313"/>
<name>A0A0A2V6U7_PARBA</name>
<accession>A0A0A2V6U7</accession>
<sequence>MSWVMEWRWNNISVILSTMMATCEQVWRHAPRRGRVTTLSLLTDKCLDKMDDGHSSTPVDFAPSIECSDHLMQKSLQAKLRYF</sequence>
<dbReference type="VEuPathDB" id="FungiDB:PAAG_11243"/>
<organism evidence="1 2">
    <name type="scientific">Paracoccidioides lutzii (strain ATCC MYA-826 / Pb01)</name>
    <name type="common">Paracoccidioides brasiliensis</name>
    <dbReference type="NCBI Taxonomy" id="502779"/>
    <lineage>
        <taxon>Eukaryota</taxon>
        <taxon>Fungi</taxon>
        <taxon>Dikarya</taxon>
        <taxon>Ascomycota</taxon>
        <taxon>Pezizomycotina</taxon>
        <taxon>Eurotiomycetes</taxon>
        <taxon>Eurotiomycetidae</taxon>
        <taxon>Onygenales</taxon>
        <taxon>Ajellomycetaceae</taxon>
        <taxon>Paracoccidioides</taxon>
    </lineage>
</organism>
<dbReference type="KEGG" id="pbl:PAAG_11243"/>
<evidence type="ECO:0000313" key="1">
    <source>
        <dbReference type="EMBL" id="KGQ02062.1"/>
    </source>
</evidence>
<dbReference type="HOGENOM" id="CLU_2543183_0_0_1"/>
<reference evidence="1 2" key="1">
    <citation type="journal article" date="2011" name="PLoS Genet.">
        <title>Comparative genomic analysis of human fungal pathogens causing paracoccidioidomycosis.</title>
        <authorList>
            <person name="Desjardins C.A."/>
            <person name="Champion M.D."/>
            <person name="Holder J.W."/>
            <person name="Muszewska A."/>
            <person name="Goldberg J."/>
            <person name="Bailao A.M."/>
            <person name="Brigido M.M."/>
            <person name="Ferreira M.E."/>
            <person name="Garcia A.M."/>
            <person name="Grynberg M."/>
            <person name="Gujja S."/>
            <person name="Heiman D.I."/>
            <person name="Henn M.R."/>
            <person name="Kodira C.D."/>
            <person name="Leon-Narvaez H."/>
            <person name="Longo L.V."/>
            <person name="Ma L.J."/>
            <person name="Malavazi I."/>
            <person name="Matsuo A.L."/>
            <person name="Morais F.V."/>
            <person name="Pereira M."/>
            <person name="Rodriguez-Brito S."/>
            <person name="Sakthikumar S."/>
            <person name="Salem-Izacc S.M."/>
            <person name="Sykes S.M."/>
            <person name="Teixeira M.M."/>
            <person name="Vallejo M.C."/>
            <person name="Walter M.E."/>
            <person name="Yandava C."/>
            <person name="Young S."/>
            <person name="Zeng Q."/>
            <person name="Zucker J."/>
            <person name="Felipe M.S."/>
            <person name="Goldman G.H."/>
            <person name="Haas B.J."/>
            <person name="McEwen J.G."/>
            <person name="Nino-Vega G."/>
            <person name="Puccia R."/>
            <person name="San-Blas G."/>
            <person name="Soares C.M."/>
            <person name="Birren B.W."/>
            <person name="Cuomo C.A."/>
        </authorList>
    </citation>
    <scope>NUCLEOTIDE SEQUENCE [LARGE SCALE GENOMIC DNA]</scope>
    <source>
        <strain evidence="2">ATCC MYA-826 / Pb01</strain>
    </source>
</reference>
<gene>
    <name evidence="1" type="ORF">PAAG_11243</name>
</gene>
<dbReference type="AlphaFoldDB" id="A0A0A2V6U7"/>
<keyword evidence="2" id="KW-1185">Reference proteome</keyword>
<dbReference type="Proteomes" id="UP000002059">
    <property type="component" value="Partially assembled WGS sequence"/>
</dbReference>
<dbReference type="EMBL" id="KN293993">
    <property type="protein sequence ID" value="KGQ02062.1"/>
    <property type="molecule type" value="Genomic_DNA"/>
</dbReference>
<proteinExistence type="predicted"/>
<dbReference type="RefSeq" id="XP_015703531.1">
    <property type="nucleotide sequence ID" value="XM_015846924.1"/>
</dbReference>